<dbReference type="EMBL" id="KN736886">
    <property type="protein sequence ID" value="KIH55708.1"/>
    <property type="molecule type" value="Genomic_DNA"/>
</dbReference>
<dbReference type="GO" id="GO:0042575">
    <property type="term" value="C:DNA polymerase complex"/>
    <property type="evidence" value="ECO:0007669"/>
    <property type="project" value="UniProtKB-ARBA"/>
</dbReference>
<dbReference type="PROSITE" id="PS50994">
    <property type="entry name" value="INTEGRASE"/>
    <property type="match status" value="1"/>
</dbReference>
<organism evidence="2 3">
    <name type="scientific">Ancylostoma duodenale</name>
    <dbReference type="NCBI Taxonomy" id="51022"/>
    <lineage>
        <taxon>Eukaryota</taxon>
        <taxon>Metazoa</taxon>
        <taxon>Ecdysozoa</taxon>
        <taxon>Nematoda</taxon>
        <taxon>Chromadorea</taxon>
        <taxon>Rhabditida</taxon>
        <taxon>Rhabditina</taxon>
        <taxon>Rhabditomorpha</taxon>
        <taxon>Strongyloidea</taxon>
        <taxon>Ancylostomatidae</taxon>
        <taxon>Ancylostomatinae</taxon>
        <taxon>Ancylostoma</taxon>
    </lineage>
</organism>
<dbReference type="OrthoDB" id="5920525at2759"/>
<keyword evidence="3" id="KW-1185">Reference proteome</keyword>
<dbReference type="Proteomes" id="UP000054047">
    <property type="component" value="Unassembled WGS sequence"/>
</dbReference>
<dbReference type="Pfam" id="PF00078">
    <property type="entry name" value="RVT_1"/>
    <property type="match status" value="1"/>
</dbReference>
<dbReference type="InterPro" id="IPR041588">
    <property type="entry name" value="Integrase_H2C2"/>
</dbReference>
<evidence type="ECO:0000313" key="3">
    <source>
        <dbReference type="Proteomes" id="UP000054047"/>
    </source>
</evidence>
<proteinExistence type="predicted"/>
<dbReference type="InterPro" id="IPR036397">
    <property type="entry name" value="RNaseH_sf"/>
</dbReference>
<dbReference type="Gene3D" id="1.10.340.70">
    <property type="match status" value="1"/>
</dbReference>
<dbReference type="InterPro" id="IPR012337">
    <property type="entry name" value="RNaseH-like_sf"/>
</dbReference>
<dbReference type="PANTHER" id="PTHR47331:SF1">
    <property type="entry name" value="GAG-LIKE PROTEIN"/>
    <property type="match status" value="1"/>
</dbReference>
<accession>A0A0C2CH59</accession>
<dbReference type="CDD" id="cd01644">
    <property type="entry name" value="RT_pepA17"/>
    <property type="match status" value="1"/>
</dbReference>
<dbReference type="SUPFAM" id="SSF53098">
    <property type="entry name" value="Ribonuclease H-like"/>
    <property type="match status" value="1"/>
</dbReference>
<dbReference type="GO" id="GO:0015074">
    <property type="term" value="P:DNA integration"/>
    <property type="evidence" value="ECO:0007669"/>
    <property type="project" value="InterPro"/>
</dbReference>
<dbReference type="SUPFAM" id="SSF56672">
    <property type="entry name" value="DNA/RNA polymerases"/>
    <property type="match status" value="1"/>
</dbReference>
<dbReference type="Gene3D" id="3.30.420.10">
    <property type="entry name" value="Ribonuclease H-like superfamily/Ribonuclease H"/>
    <property type="match status" value="1"/>
</dbReference>
<dbReference type="Pfam" id="PF17921">
    <property type="entry name" value="Integrase_H2C2"/>
    <property type="match status" value="1"/>
</dbReference>
<reference evidence="2 3" key="1">
    <citation type="submission" date="2013-12" db="EMBL/GenBank/DDBJ databases">
        <title>Draft genome of the parsitic nematode Ancylostoma duodenale.</title>
        <authorList>
            <person name="Mitreva M."/>
        </authorList>
    </citation>
    <scope>NUCLEOTIDE SEQUENCE [LARGE SCALE GENOMIC DNA]</scope>
    <source>
        <strain evidence="2 3">Zhejiang</strain>
    </source>
</reference>
<protein>
    <recommendedName>
        <fullName evidence="1">Integrase catalytic domain-containing protein</fullName>
    </recommendedName>
</protein>
<sequence>MDEWDGYWTLEGQVNTVSLPDEPPDDNDWEKYWKLQSAGTEEERRKIRTDQQVWEAFNRTIEKRSDGYYVRLPWKEVNASLPDNRAIAQSRLSSVWNSLQKDEDLLEKYNEVFADQLRQHILEEVPDDSLSQVSSVHYIPHQAVLTPRKTTTKLRVVYDASAHYKGCPSLNDVLHRGPVILAQLFGVLLRFRIGKIAITSDVEKAFLQVRLHENDRDYTRCLWLRTYKLPPTPNNIKVLRCTRVTFGLNTSPFLLAGTIHFYLDQYKEDPQLVSEIKEDLYVDNLILTVDTPEESLYVYSKTKQVFNDLKMNLREFASNSADLLKKISDKDASKEALPKEEVFDWDTPLPQVHKESWMRIYSDKEGFVKDLPRCLCTKHTEILVCRVNARTQHSIKLSSLLEGVMENNLAKISGTEIAIACKILVKQHQLTTITPPLLQSLKHLNIKQDQNGLLRCYGRLGRSELSAESENPMIVLHNSWLSQAIIQDCHEKGHPGIGHTMSIVREQVWIPKLRAQVTRIIRRCMLCQRFNNLPYRYPEQSDLPERRVLRSRPFAHVGLDYYGPLSISQPDGTDSKCYGSIITCMATRLIHLDVVSDLTTAAFLMMLRRFFGRRGLPNSITSDNAPTFALGEKNSQGMFASYSERSDSTKGASRYNLDNRGKWVEYKNWCQIRNELYAKQSLCYHHADRYGDQ</sequence>
<dbReference type="GO" id="GO:0003676">
    <property type="term" value="F:nucleic acid binding"/>
    <property type="evidence" value="ECO:0007669"/>
    <property type="project" value="InterPro"/>
</dbReference>
<dbReference type="Gene3D" id="3.30.70.270">
    <property type="match status" value="1"/>
</dbReference>
<dbReference type="PANTHER" id="PTHR47331">
    <property type="entry name" value="PHD-TYPE DOMAIN-CONTAINING PROTEIN"/>
    <property type="match status" value="1"/>
</dbReference>
<dbReference type="InterPro" id="IPR043128">
    <property type="entry name" value="Rev_trsase/Diguanyl_cyclase"/>
</dbReference>
<evidence type="ECO:0000259" key="1">
    <source>
        <dbReference type="PROSITE" id="PS50994"/>
    </source>
</evidence>
<dbReference type="InterPro" id="IPR043502">
    <property type="entry name" value="DNA/RNA_pol_sf"/>
</dbReference>
<feature type="domain" description="Integrase catalytic" evidence="1">
    <location>
        <begin position="549"/>
        <end position="645"/>
    </location>
</feature>
<evidence type="ECO:0000313" key="2">
    <source>
        <dbReference type="EMBL" id="KIH55708.1"/>
    </source>
</evidence>
<name>A0A0C2CH59_9BILA</name>
<dbReference type="InterPro" id="IPR000477">
    <property type="entry name" value="RT_dom"/>
</dbReference>
<dbReference type="Gene3D" id="3.10.10.10">
    <property type="entry name" value="HIV Type 1 Reverse Transcriptase, subunit A, domain 1"/>
    <property type="match status" value="1"/>
</dbReference>
<dbReference type="AlphaFoldDB" id="A0A0C2CH59"/>
<dbReference type="InterPro" id="IPR001584">
    <property type="entry name" value="Integrase_cat-core"/>
</dbReference>
<gene>
    <name evidence="2" type="ORF">ANCDUO_14127</name>
</gene>